<evidence type="ECO:0000256" key="1">
    <source>
        <dbReference type="SAM" id="MobiDB-lite"/>
    </source>
</evidence>
<name>A0A2S3HQ47_9POAL</name>
<dbReference type="AlphaFoldDB" id="A0A2S3HQ47"/>
<dbReference type="Proteomes" id="UP000243499">
    <property type="component" value="Chromosome 5"/>
</dbReference>
<dbReference type="SUPFAM" id="SSF54236">
    <property type="entry name" value="Ubiquitin-like"/>
    <property type="match status" value="1"/>
</dbReference>
<dbReference type="InterPro" id="IPR029071">
    <property type="entry name" value="Ubiquitin-like_domsf"/>
</dbReference>
<dbReference type="PANTHER" id="PTHR10562">
    <property type="entry name" value="SMALL UBIQUITIN-RELATED MODIFIER"/>
    <property type="match status" value="1"/>
</dbReference>
<feature type="compositionally biased region" description="Basic and acidic residues" evidence="1">
    <location>
        <begin position="7"/>
        <end position="17"/>
    </location>
</feature>
<dbReference type="InterPro" id="IPR022617">
    <property type="entry name" value="Rad60/SUMO-like_dom"/>
</dbReference>
<accession>A0A2S3HQ47</accession>
<sequence>MSTPARLGHEAESEERGTGTGTTPVRVGRRAESERGKSTTPVKVGGGAEEEERGTGTTPAKPVKVKADAGGDGSLINITVHSQTAADAFFRVRRDVKLERLINMYCGKHSLNPKAVVFMDPYGRYIPADQTPAEAGLEDGDTIGIHLH</sequence>
<evidence type="ECO:0000313" key="3">
    <source>
        <dbReference type="EMBL" id="PAN27537.1"/>
    </source>
</evidence>
<feature type="domain" description="Rad60/SUMO-like" evidence="2">
    <location>
        <begin position="76"/>
        <end position="144"/>
    </location>
</feature>
<protein>
    <recommendedName>
        <fullName evidence="2">Rad60/SUMO-like domain-containing protein</fullName>
    </recommendedName>
</protein>
<feature type="region of interest" description="Disordered" evidence="1">
    <location>
        <begin position="1"/>
        <end position="68"/>
    </location>
</feature>
<dbReference type="Gramene" id="PAN27537">
    <property type="protein sequence ID" value="PAN27537"/>
    <property type="gene ID" value="PAHAL_5G087600"/>
</dbReference>
<gene>
    <name evidence="3" type="ORF">PAHAL_5G087600</name>
</gene>
<dbReference type="Pfam" id="PF11976">
    <property type="entry name" value="Rad60-SLD"/>
    <property type="match status" value="1"/>
</dbReference>
<evidence type="ECO:0000259" key="2">
    <source>
        <dbReference type="Pfam" id="PF11976"/>
    </source>
</evidence>
<reference evidence="3" key="1">
    <citation type="submission" date="2018-04" db="EMBL/GenBank/DDBJ databases">
        <title>WGS assembly of Panicum hallii.</title>
        <authorList>
            <person name="Lovell J."/>
            <person name="Jenkins J."/>
            <person name="Lowry D."/>
            <person name="Mamidi S."/>
            <person name="Sreedasyam A."/>
            <person name="Weng X."/>
            <person name="Barry K."/>
            <person name="Bonette J."/>
            <person name="Campitelli B."/>
            <person name="Daum C."/>
            <person name="Gordon S."/>
            <person name="Gould B."/>
            <person name="Lipzen A."/>
            <person name="Macqueen A."/>
            <person name="Palacio-Mejia J."/>
            <person name="Plott C."/>
            <person name="Shakirov E."/>
            <person name="Shu S."/>
            <person name="Yoshinaga Y."/>
            <person name="Zane M."/>
            <person name="Rokhsar D."/>
            <person name="Grimwood J."/>
            <person name="Schmutz J."/>
            <person name="Juenger T."/>
        </authorList>
    </citation>
    <scope>NUCLEOTIDE SEQUENCE [LARGE SCALE GENOMIC DNA]</scope>
    <source>
        <strain evidence="3">FIL2</strain>
    </source>
</reference>
<dbReference type="EMBL" id="CM008050">
    <property type="protein sequence ID" value="PAN27537.1"/>
    <property type="molecule type" value="Genomic_DNA"/>
</dbReference>
<organism evidence="3">
    <name type="scientific">Panicum hallii</name>
    <dbReference type="NCBI Taxonomy" id="206008"/>
    <lineage>
        <taxon>Eukaryota</taxon>
        <taxon>Viridiplantae</taxon>
        <taxon>Streptophyta</taxon>
        <taxon>Embryophyta</taxon>
        <taxon>Tracheophyta</taxon>
        <taxon>Spermatophyta</taxon>
        <taxon>Magnoliopsida</taxon>
        <taxon>Liliopsida</taxon>
        <taxon>Poales</taxon>
        <taxon>Poaceae</taxon>
        <taxon>PACMAD clade</taxon>
        <taxon>Panicoideae</taxon>
        <taxon>Panicodae</taxon>
        <taxon>Paniceae</taxon>
        <taxon>Panicinae</taxon>
        <taxon>Panicum</taxon>
        <taxon>Panicum sect. Panicum</taxon>
    </lineage>
</organism>
<dbReference type="Gene3D" id="3.10.20.90">
    <property type="entry name" value="Phosphatidylinositol 3-kinase Catalytic Subunit, Chain A, domain 1"/>
    <property type="match status" value="1"/>
</dbReference>
<proteinExistence type="predicted"/>